<dbReference type="Gene3D" id="4.10.240.10">
    <property type="entry name" value="Zn(2)-C6 fungal-type DNA-binding domain"/>
    <property type="match status" value="1"/>
</dbReference>
<evidence type="ECO:0000259" key="8">
    <source>
        <dbReference type="PROSITE" id="PS50048"/>
    </source>
</evidence>
<dbReference type="InterPro" id="IPR001138">
    <property type="entry name" value="Zn2Cys6_DnaBD"/>
</dbReference>
<dbReference type="InterPro" id="IPR036864">
    <property type="entry name" value="Zn2-C6_fun-type_DNA-bd_sf"/>
</dbReference>
<dbReference type="PANTHER" id="PTHR47338">
    <property type="entry name" value="ZN(II)2CYS6 TRANSCRIPTION FACTOR (EUROFUNG)-RELATED"/>
    <property type="match status" value="1"/>
</dbReference>
<proteinExistence type="predicted"/>
<protein>
    <recommendedName>
        <fullName evidence="8">Zn(2)-C6 fungal-type domain-containing protein</fullName>
    </recommendedName>
</protein>
<evidence type="ECO:0000256" key="7">
    <source>
        <dbReference type="SAM" id="MobiDB-lite"/>
    </source>
</evidence>
<feature type="region of interest" description="Disordered" evidence="7">
    <location>
        <begin position="515"/>
        <end position="535"/>
    </location>
</feature>
<dbReference type="InterPro" id="IPR007219">
    <property type="entry name" value="XnlR_reg_dom"/>
</dbReference>
<evidence type="ECO:0000256" key="6">
    <source>
        <dbReference type="ARBA" id="ARBA00023242"/>
    </source>
</evidence>
<dbReference type="AlphaFoldDB" id="A0A9W9PZF4"/>
<evidence type="ECO:0000256" key="5">
    <source>
        <dbReference type="ARBA" id="ARBA00023163"/>
    </source>
</evidence>
<dbReference type="PANTHER" id="PTHR47338:SF3">
    <property type="entry name" value="C6 FINGER DOMAIN TRANSCRIPTION FACTOR DBAA-RELATED"/>
    <property type="match status" value="1"/>
</dbReference>
<dbReference type="GO" id="GO:0003677">
    <property type="term" value="F:DNA binding"/>
    <property type="evidence" value="ECO:0007669"/>
    <property type="project" value="UniProtKB-KW"/>
</dbReference>
<keyword evidence="4" id="KW-0238">DNA-binding</keyword>
<evidence type="ECO:0000256" key="4">
    <source>
        <dbReference type="ARBA" id="ARBA00023125"/>
    </source>
</evidence>
<feature type="region of interest" description="Disordered" evidence="7">
    <location>
        <begin position="85"/>
        <end position="115"/>
    </location>
</feature>
<keyword evidence="6" id="KW-0539">Nucleus</keyword>
<dbReference type="GO" id="GO:0000981">
    <property type="term" value="F:DNA-binding transcription factor activity, RNA polymerase II-specific"/>
    <property type="evidence" value="ECO:0007669"/>
    <property type="project" value="InterPro"/>
</dbReference>
<keyword evidence="2" id="KW-0479">Metal-binding</keyword>
<dbReference type="InterPro" id="IPR050815">
    <property type="entry name" value="TF_fung"/>
</dbReference>
<dbReference type="CDD" id="cd12148">
    <property type="entry name" value="fungal_TF_MHR"/>
    <property type="match status" value="1"/>
</dbReference>
<dbReference type="Proteomes" id="UP001147746">
    <property type="component" value="Unassembled WGS sequence"/>
</dbReference>
<sequence>MLSGLINTEDVIADMTSNLRQRPGLACEECRRRKARCDRVRPLCGGCAENGTLCLVNENRPQRGPKKGQLQALRSRVAMLERQLVGQSDSIDGSSTKARSTPATTPPSDDMFSLDQDEDFAMPESEPSNRVPLLARSDGKTPDLADLPDFQEIPELSPSFTHVDPFSSACMDWQTTSGLIASSVGTNTPIKQYDTTPFFVSNNLCLSALLYFDRVHAIAPIVHKQRYFSWALNQSPPPTPAQACLRSSMHTIAAAVSSQFRGIEEALYAETRGMLESLDTRPTPVSKKHRSRSASTNIQLEQIQSWLLLAQYEFLRKDEHQAMITAGRAFRLVQLARLFEVDSPMASFLGAGDLDDLNNLNDPSSPEGAPEPFSKTEEKRRIFWMAYGLDRFLSWRNEWPLTLDEETITYPDWDSCLTDTPQIHTRLPAPEANFQNNQPIQIDFLSDVLDGSGRSATITPFAECILLATLYGRCMSHRRSASSAVLSRGGCEPREFWARHESLAAAVEKRRQSIAQSFRSSTGNDDRNAATAPAPTSNLDLDPMLTFSYILAQSAIIYLSTTTETAMWQSVEHQLMALTYEQRAFQAAAELVRLAKLIPRIGRFKPPLQVHPFVPSALSRAVDFLNTHTKSPYMTGIDGEDVGASLGALFNALENLKDLNNLAREILDELEPESPTLGHEESHYLY</sequence>
<accession>A0A9W9PZF4</accession>
<gene>
    <name evidence="9" type="ORF">N7476_006516</name>
</gene>
<dbReference type="PROSITE" id="PS00463">
    <property type="entry name" value="ZN2_CY6_FUNGAL_1"/>
    <property type="match status" value="1"/>
</dbReference>
<comment type="subcellular location">
    <subcellularLocation>
        <location evidence="1">Nucleus</location>
    </subcellularLocation>
</comment>
<dbReference type="GO" id="GO:0005634">
    <property type="term" value="C:nucleus"/>
    <property type="evidence" value="ECO:0007669"/>
    <property type="project" value="UniProtKB-SubCell"/>
</dbReference>
<evidence type="ECO:0000256" key="1">
    <source>
        <dbReference type="ARBA" id="ARBA00004123"/>
    </source>
</evidence>
<keyword evidence="5" id="KW-0804">Transcription</keyword>
<evidence type="ECO:0000256" key="2">
    <source>
        <dbReference type="ARBA" id="ARBA00022723"/>
    </source>
</evidence>
<evidence type="ECO:0000256" key="3">
    <source>
        <dbReference type="ARBA" id="ARBA00023015"/>
    </source>
</evidence>
<evidence type="ECO:0000313" key="10">
    <source>
        <dbReference type="Proteomes" id="UP001147746"/>
    </source>
</evidence>
<dbReference type="EMBL" id="JAPZBO010000005">
    <property type="protein sequence ID" value="KAJ5316209.1"/>
    <property type="molecule type" value="Genomic_DNA"/>
</dbReference>
<dbReference type="Pfam" id="PF04082">
    <property type="entry name" value="Fungal_trans"/>
    <property type="match status" value="1"/>
</dbReference>
<feature type="compositionally biased region" description="Polar residues" evidence="7">
    <location>
        <begin position="85"/>
        <end position="107"/>
    </location>
</feature>
<dbReference type="SUPFAM" id="SSF57701">
    <property type="entry name" value="Zn2/Cys6 DNA-binding domain"/>
    <property type="match status" value="1"/>
</dbReference>
<dbReference type="CDD" id="cd00067">
    <property type="entry name" value="GAL4"/>
    <property type="match status" value="1"/>
</dbReference>
<organism evidence="9 10">
    <name type="scientific">Penicillium atrosanguineum</name>
    <dbReference type="NCBI Taxonomy" id="1132637"/>
    <lineage>
        <taxon>Eukaryota</taxon>
        <taxon>Fungi</taxon>
        <taxon>Dikarya</taxon>
        <taxon>Ascomycota</taxon>
        <taxon>Pezizomycotina</taxon>
        <taxon>Eurotiomycetes</taxon>
        <taxon>Eurotiomycetidae</taxon>
        <taxon>Eurotiales</taxon>
        <taxon>Aspergillaceae</taxon>
        <taxon>Penicillium</taxon>
    </lineage>
</organism>
<keyword evidence="10" id="KW-1185">Reference proteome</keyword>
<reference evidence="9" key="1">
    <citation type="submission" date="2022-12" db="EMBL/GenBank/DDBJ databases">
        <authorList>
            <person name="Petersen C."/>
        </authorList>
    </citation>
    <scope>NUCLEOTIDE SEQUENCE</scope>
    <source>
        <strain evidence="9">IBT 21472</strain>
    </source>
</reference>
<dbReference type="PROSITE" id="PS50048">
    <property type="entry name" value="ZN2_CY6_FUNGAL_2"/>
    <property type="match status" value="1"/>
</dbReference>
<keyword evidence="3" id="KW-0805">Transcription regulation</keyword>
<dbReference type="OrthoDB" id="3037908at2759"/>
<dbReference type="GO" id="GO:0006351">
    <property type="term" value="P:DNA-templated transcription"/>
    <property type="evidence" value="ECO:0007669"/>
    <property type="project" value="InterPro"/>
</dbReference>
<comment type="caution">
    <text evidence="9">The sequence shown here is derived from an EMBL/GenBank/DDBJ whole genome shotgun (WGS) entry which is preliminary data.</text>
</comment>
<name>A0A9W9PZF4_9EURO</name>
<dbReference type="GO" id="GO:0008270">
    <property type="term" value="F:zinc ion binding"/>
    <property type="evidence" value="ECO:0007669"/>
    <property type="project" value="InterPro"/>
</dbReference>
<dbReference type="SMART" id="SM00066">
    <property type="entry name" value="GAL4"/>
    <property type="match status" value="1"/>
</dbReference>
<feature type="domain" description="Zn(2)-C6 fungal-type" evidence="8">
    <location>
        <begin position="26"/>
        <end position="56"/>
    </location>
</feature>
<reference evidence="9" key="2">
    <citation type="journal article" date="2023" name="IMA Fungus">
        <title>Comparative genomic study of the Penicillium genus elucidates a diverse pangenome and 15 lateral gene transfer events.</title>
        <authorList>
            <person name="Petersen C."/>
            <person name="Sorensen T."/>
            <person name="Nielsen M.R."/>
            <person name="Sondergaard T.E."/>
            <person name="Sorensen J.L."/>
            <person name="Fitzpatrick D.A."/>
            <person name="Frisvad J.C."/>
            <person name="Nielsen K.L."/>
        </authorList>
    </citation>
    <scope>NUCLEOTIDE SEQUENCE</scope>
    <source>
        <strain evidence="9">IBT 21472</strain>
    </source>
</reference>
<dbReference type="Pfam" id="PF00172">
    <property type="entry name" value="Zn_clus"/>
    <property type="match status" value="1"/>
</dbReference>
<evidence type="ECO:0000313" key="9">
    <source>
        <dbReference type="EMBL" id="KAJ5316209.1"/>
    </source>
</evidence>